<dbReference type="Pfam" id="PF05930">
    <property type="entry name" value="Phage_AlpA"/>
    <property type="match status" value="1"/>
</dbReference>
<dbReference type="Proteomes" id="UP000198919">
    <property type="component" value="Unassembled WGS sequence"/>
</dbReference>
<evidence type="ECO:0000313" key="4">
    <source>
        <dbReference type="Proteomes" id="UP000224607"/>
    </source>
</evidence>
<reference evidence="2" key="1">
    <citation type="submission" date="2016-10" db="EMBL/GenBank/DDBJ databases">
        <authorList>
            <person name="de Groot N.N."/>
        </authorList>
    </citation>
    <scope>NUCLEOTIDE SEQUENCE [LARGE SCALE GENOMIC DNA]</scope>
    <source>
        <strain evidence="2">DSM 17908</strain>
    </source>
</reference>
<sequence length="67" mass="7832">MMETLTFIRLDYVMKKTGLEKSQIDHLIRQGNFPKPRKLGIRSMLWMAKEVDEWAANKASKVPNLLN</sequence>
<accession>A0A1I3VDS3</accession>
<organism evidence="2 3">
    <name type="scientific">Xenorhabdus mauleonii</name>
    <dbReference type="NCBI Taxonomy" id="351675"/>
    <lineage>
        <taxon>Bacteria</taxon>
        <taxon>Pseudomonadati</taxon>
        <taxon>Pseudomonadota</taxon>
        <taxon>Gammaproteobacteria</taxon>
        <taxon>Enterobacterales</taxon>
        <taxon>Morganellaceae</taxon>
        <taxon>Xenorhabdus</taxon>
    </lineage>
</organism>
<reference evidence="1 4" key="3">
    <citation type="journal article" date="2017" name="Nat. Microbiol.">
        <title>Natural product diversity associated with the nematode symbionts Photorhabdus and Xenorhabdus.</title>
        <authorList>
            <person name="Tobias N.J."/>
            <person name="Wolff H."/>
            <person name="Djahanschiri B."/>
            <person name="Grundmann F."/>
            <person name="Kronenwerth M."/>
            <person name="Shi Y.M."/>
            <person name="Simonyi S."/>
            <person name="Grun P."/>
            <person name="Shapiro-Ilan D."/>
            <person name="Pidot S.J."/>
            <person name="Stinear T.P."/>
            <person name="Ebersberger I."/>
            <person name="Bode H.B."/>
        </authorList>
    </citation>
    <scope>NUCLEOTIDE SEQUENCE [LARGE SCALE GENOMIC DNA]</scope>
    <source>
        <strain evidence="1 4">DSM 17908</strain>
    </source>
</reference>
<dbReference type="Gene3D" id="1.10.238.160">
    <property type="match status" value="1"/>
</dbReference>
<proteinExistence type="predicted"/>
<dbReference type="EMBL" id="FORG01000020">
    <property type="protein sequence ID" value="SFJ93332.1"/>
    <property type="molecule type" value="Genomic_DNA"/>
</dbReference>
<dbReference type="Proteomes" id="UP000224607">
    <property type="component" value="Unassembled WGS sequence"/>
</dbReference>
<reference evidence="3" key="2">
    <citation type="submission" date="2016-10" db="EMBL/GenBank/DDBJ databases">
        <authorList>
            <person name="Varghese N."/>
            <person name="Submissions S."/>
        </authorList>
    </citation>
    <scope>NUCLEOTIDE SEQUENCE [LARGE SCALE GENOMIC DNA]</scope>
    <source>
        <strain evidence="3">DSM 17908</strain>
    </source>
</reference>
<dbReference type="EMBL" id="NITY01000013">
    <property type="protein sequence ID" value="PHM39012.1"/>
    <property type="molecule type" value="Genomic_DNA"/>
</dbReference>
<evidence type="ECO:0000313" key="3">
    <source>
        <dbReference type="Proteomes" id="UP000198919"/>
    </source>
</evidence>
<evidence type="ECO:0000313" key="1">
    <source>
        <dbReference type="EMBL" id="PHM39012.1"/>
    </source>
</evidence>
<evidence type="ECO:0000313" key="2">
    <source>
        <dbReference type="EMBL" id="SFJ93332.1"/>
    </source>
</evidence>
<dbReference type="STRING" id="351675.SAMN05421680_12044"/>
<dbReference type="AlphaFoldDB" id="A0A1I3VDS3"/>
<protein>
    <submittedName>
        <fullName evidence="1">AlpA family phage regulatory protein</fullName>
    </submittedName>
    <submittedName>
        <fullName evidence="2">Transcriptional regulator, AlpA family</fullName>
    </submittedName>
</protein>
<name>A0A1I3VDS3_9GAMM</name>
<dbReference type="InterPro" id="IPR010260">
    <property type="entry name" value="AlpA"/>
</dbReference>
<keyword evidence="4" id="KW-1185">Reference proteome</keyword>
<gene>
    <name evidence="2" type="ORF">SAMN05421680_12044</name>
    <name evidence="1" type="ORF">Xmau_03180</name>
</gene>
<dbReference type="RefSeq" id="WP_420855326.1">
    <property type="nucleotide sequence ID" value="NZ_CAWNQB010000005.1"/>
</dbReference>